<comment type="caution">
    <text evidence="10">The sequence shown here is derived from an EMBL/GenBank/DDBJ whole genome shotgun (WGS) entry which is preliminary data.</text>
</comment>
<accession>A0A0R2JKG0</accession>
<evidence type="ECO:0000256" key="2">
    <source>
        <dbReference type="ARBA" id="ARBA00012637"/>
    </source>
</evidence>
<dbReference type="GO" id="GO:0050136">
    <property type="term" value="F:NADH dehydrogenase (quinone) (non-electrogenic) activity"/>
    <property type="evidence" value="ECO:0007669"/>
    <property type="project" value="UniProtKB-EC"/>
</dbReference>
<evidence type="ECO:0000313" key="10">
    <source>
        <dbReference type="EMBL" id="KRN74874.1"/>
    </source>
</evidence>
<evidence type="ECO:0000256" key="3">
    <source>
        <dbReference type="ARBA" id="ARBA00022630"/>
    </source>
</evidence>
<evidence type="ECO:0000313" key="11">
    <source>
        <dbReference type="Proteomes" id="UP000051655"/>
    </source>
</evidence>
<dbReference type="RefSeq" id="WP_057755585.1">
    <property type="nucleotide sequence ID" value="NZ_JQBP01000004.1"/>
</dbReference>
<dbReference type="OrthoDB" id="9781621at2"/>
<feature type="transmembrane region" description="Helical" evidence="8">
    <location>
        <begin position="420"/>
        <end position="441"/>
    </location>
</feature>
<comment type="catalytic activity">
    <reaction evidence="7">
        <text>a quinone + NADH + H(+) = a quinol + NAD(+)</text>
        <dbReference type="Rhea" id="RHEA:46160"/>
        <dbReference type="ChEBI" id="CHEBI:15378"/>
        <dbReference type="ChEBI" id="CHEBI:24646"/>
        <dbReference type="ChEBI" id="CHEBI:57540"/>
        <dbReference type="ChEBI" id="CHEBI:57945"/>
        <dbReference type="ChEBI" id="CHEBI:132124"/>
        <dbReference type="EC" id="1.6.5.9"/>
    </reaction>
</comment>
<proteinExistence type="inferred from homology"/>
<dbReference type="PANTHER" id="PTHR43706">
    <property type="entry name" value="NADH DEHYDROGENASE"/>
    <property type="match status" value="1"/>
</dbReference>
<reference evidence="10 11" key="1">
    <citation type="journal article" date="2015" name="Genome Announc.">
        <title>Expanding the biotechnology potential of lactobacilli through comparative genomics of 213 strains and associated genera.</title>
        <authorList>
            <person name="Sun Z."/>
            <person name="Harris H.M."/>
            <person name="McCann A."/>
            <person name="Guo C."/>
            <person name="Argimon S."/>
            <person name="Zhang W."/>
            <person name="Yang X."/>
            <person name="Jeffery I.B."/>
            <person name="Cooney J.C."/>
            <person name="Kagawa T.F."/>
            <person name="Liu W."/>
            <person name="Song Y."/>
            <person name="Salvetti E."/>
            <person name="Wrobel A."/>
            <person name="Rasinkangas P."/>
            <person name="Parkhill J."/>
            <person name="Rea M.C."/>
            <person name="O'Sullivan O."/>
            <person name="Ritari J."/>
            <person name="Douillard F.P."/>
            <person name="Paul Ross R."/>
            <person name="Yang R."/>
            <person name="Briner A.E."/>
            <person name="Felis G.E."/>
            <person name="de Vos W.M."/>
            <person name="Barrangou R."/>
            <person name="Klaenhammer T.R."/>
            <person name="Caufield P.W."/>
            <person name="Cui Y."/>
            <person name="Zhang H."/>
            <person name="O'Toole P.W."/>
        </authorList>
    </citation>
    <scope>NUCLEOTIDE SEQUENCE [LARGE SCALE GENOMIC DNA]</scope>
    <source>
        <strain evidence="10 11">DSM 20593</strain>
    </source>
</reference>
<dbReference type="PATRIC" id="fig|1616.3.peg.1017"/>
<dbReference type="PRINTS" id="PR00368">
    <property type="entry name" value="FADPNR"/>
</dbReference>
<comment type="similarity">
    <text evidence="1">Belongs to the NADH dehydrogenase family.</text>
</comment>
<evidence type="ECO:0000259" key="9">
    <source>
        <dbReference type="Pfam" id="PF07992"/>
    </source>
</evidence>
<dbReference type="InterPro" id="IPR023753">
    <property type="entry name" value="FAD/NAD-binding_dom"/>
</dbReference>
<feature type="domain" description="FAD/NAD(P)-binding" evidence="9">
    <location>
        <begin position="4"/>
        <end position="320"/>
    </location>
</feature>
<name>A0A0R2JKG0_9LACO</name>
<evidence type="ECO:0000256" key="5">
    <source>
        <dbReference type="ARBA" id="ARBA00023002"/>
    </source>
</evidence>
<keyword evidence="5" id="KW-0560">Oxidoreductase</keyword>
<dbReference type="Gene3D" id="3.50.50.100">
    <property type="match status" value="1"/>
</dbReference>
<dbReference type="EC" id="1.6.5.9" evidence="2"/>
<evidence type="ECO:0000256" key="1">
    <source>
        <dbReference type="ARBA" id="ARBA00005272"/>
    </source>
</evidence>
<keyword evidence="11" id="KW-1185">Reference proteome</keyword>
<organism evidence="10 11">
    <name type="scientific">Weissella kandleri</name>
    <dbReference type="NCBI Taxonomy" id="1616"/>
    <lineage>
        <taxon>Bacteria</taxon>
        <taxon>Bacillati</taxon>
        <taxon>Bacillota</taxon>
        <taxon>Bacilli</taxon>
        <taxon>Lactobacillales</taxon>
        <taxon>Lactobacillaceae</taxon>
        <taxon>Weissella</taxon>
    </lineage>
</organism>
<evidence type="ECO:0000256" key="7">
    <source>
        <dbReference type="ARBA" id="ARBA00047599"/>
    </source>
</evidence>
<dbReference type="AlphaFoldDB" id="A0A0R2JKG0"/>
<keyword evidence="8" id="KW-1133">Transmembrane helix</keyword>
<protein>
    <recommendedName>
        <fullName evidence="2">NADH:ubiquinone reductase (non-electrogenic)</fullName>
        <ecNumber evidence="2">1.6.5.9</ecNumber>
    </recommendedName>
</protein>
<keyword evidence="3" id="KW-0285">Flavoprotein</keyword>
<feature type="transmembrane region" description="Helical" evidence="8">
    <location>
        <begin position="448"/>
        <end position="468"/>
    </location>
</feature>
<feature type="transmembrane region" description="Helical" evidence="8">
    <location>
        <begin position="474"/>
        <end position="495"/>
    </location>
</feature>
<evidence type="ECO:0000256" key="8">
    <source>
        <dbReference type="SAM" id="Phobius"/>
    </source>
</evidence>
<dbReference type="STRING" id="1616.IV73_GL000997"/>
<dbReference type="InterPro" id="IPR036188">
    <property type="entry name" value="FAD/NAD-bd_sf"/>
</dbReference>
<keyword evidence="6" id="KW-0520">NAD</keyword>
<gene>
    <name evidence="10" type="ORF">IV73_GL000997</name>
</gene>
<dbReference type="PANTHER" id="PTHR43706:SF47">
    <property type="entry name" value="EXTERNAL NADH-UBIQUINONE OXIDOREDUCTASE 1, MITOCHONDRIAL-RELATED"/>
    <property type="match status" value="1"/>
</dbReference>
<evidence type="ECO:0000256" key="4">
    <source>
        <dbReference type="ARBA" id="ARBA00022827"/>
    </source>
</evidence>
<dbReference type="Proteomes" id="UP000051655">
    <property type="component" value="Unassembled WGS sequence"/>
</dbReference>
<keyword evidence="8" id="KW-0472">Membrane</keyword>
<keyword evidence="8" id="KW-0812">Transmembrane</keyword>
<dbReference type="EMBL" id="JQBP01000004">
    <property type="protein sequence ID" value="KRN74874.1"/>
    <property type="molecule type" value="Genomic_DNA"/>
</dbReference>
<keyword evidence="4" id="KW-0274">FAD</keyword>
<sequence>MVKNIVIVGAGYAGVTATHQLAQQLEAQSEYQVVLLDDHPFFTYRTSLHEVAAKRIESSDVQFDLRQLFMHQKNVKIVTTHVEQIDVETKTLTTSVGPIEYEQLIWSSGVEAKTTVPGVAEYGFPFWSLDQATRLRVQIEEMVRQGAIELEAKERQAKLRLVVVGGNNTGIQMLGELLDERRVLAKANQLRQREIELVLVEKQPQILASLADKRISQKVANYLKHQGVKIYLHQTVETVTAEGVVLNDGTQLMSRTVIWAGGTQGRQQVTNLSFTTNEQQHVEVDALMQVQGLKDVYAVGDAIQKADNRLSNVNTAVQEAKVAAHNIQVKVRDKGELQKMKPAAQRIFISVGSRYGVAVWKSHLAMTGFLARHAKHWSNLYFLRSIGSFYQMVKYIQREIFESTAKLPEQQGNVANVGNILWSVPLRLATGVFLMITGVAVGSGVGGFFALVGIALFIGFMTTLAGFLTLILSLIMLGTSFSISALLLPFVGIALMNGAGRSFGVDHWLIPWLEKNLGTLITGDSKASYNDLAEK</sequence>
<evidence type="ECO:0000256" key="6">
    <source>
        <dbReference type="ARBA" id="ARBA00023027"/>
    </source>
</evidence>
<dbReference type="SUPFAM" id="SSF51905">
    <property type="entry name" value="FAD/NAD(P)-binding domain"/>
    <property type="match status" value="1"/>
</dbReference>
<dbReference type="Pfam" id="PF07992">
    <property type="entry name" value="Pyr_redox_2"/>
    <property type="match status" value="1"/>
</dbReference>
<dbReference type="InterPro" id="IPR045024">
    <property type="entry name" value="NDH-2"/>
</dbReference>